<keyword evidence="3 4" id="KW-0443">Lipid metabolism</keyword>
<dbReference type="InterPro" id="IPR016035">
    <property type="entry name" value="Acyl_Trfase/lysoPLipase"/>
</dbReference>
<dbReference type="GO" id="GO:0016787">
    <property type="term" value="F:hydrolase activity"/>
    <property type="evidence" value="ECO:0007669"/>
    <property type="project" value="UniProtKB-UniRule"/>
</dbReference>
<dbReference type="SUPFAM" id="SSF52151">
    <property type="entry name" value="FabD/lysophospholipase-like"/>
    <property type="match status" value="1"/>
</dbReference>
<organism evidence="6 7">
    <name type="scientific">Marinigracilibium pacificum</name>
    <dbReference type="NCBI Taxonomy" id="2729599"/>
    <lineage>
        <taxon>Bacteria</taxon>
        <taxon>Pseudomonadati</taxon>
        <taxon>Bacteroidota</taxon>
        <taxon>Cytophagia</taxon>
        <taxon>Cytophagales</taxon>
        <taxon>Flammeovirgaceae</taxon>
        <taxon>Marinigracilibium</taxon>
    </lineage>
</organism>
<feature type="active site" description="Proton acceptor" evidence="4">
    <location>
        <position position="211"/>
    </location>
</feature>
<evidence type="ECO:0000256" key="3">
    <source>
        <dbReference type="ARBA" id="ARBA00023098"/>
    </source>
</evidence>
<keyword evidence="2 4" id="KW-0442">Lipid degradation</keyword>
<dbReference type="RefSeq" id="WP_169678008.1">
    <property type="nucleotide sequence ID" value="NZ_JABBNU010000002.1"/>
</dbReference>
<feature type="short sequence motif" description="DGA/G" evidence="4">
    <location>
        <begin position="211"/>
        <end position="213"/>
    </location>
</feature>
<evidence type="ECO:0000256" key="1">
    <source>
        <dbReference type="ARBA" id="ARBA00022801"/>
    </source>
</evidence>
<evidence type="ECO:0000259" key="5">
    <source>
        <dbReference type="PROSITE" id="PS51635"/>
    </source>
</evidence>
<feature type="domain" description="PNPLA" evidence="5">
    <location>
        <begin position="34"/>
        <end position="224"/>
    </location>
</feature>
<feature type="short sequence motif" description="GXSXG" evidence="4">
    <location>
        <begin position="65"/>
        <end position="69"/>
    </location>
</feature>
<proteinExistence type="predicted"/>
<dbReference type="CDD" id="cd07205">
    <property type="entry name" value="Pat_PNPLA6_PNPLA7_NTE1_like"/>
    <property type="match status" value="1"/>
</dbReference>
<feature type="short sequence motif" description="GXGXXG" evidence="4">
    <location>
        <begin position="38"/>
        <end position="43"/>
    </location>
</feature>
<dbReference type="GO" id="GO:0016042">
    <property type="term" value="P:lipid catabolic process"/>
    <property type="evidence" value="ECO:0007669"/>
    <property type="project" value="UniProtKB-UniRule"/>
</dbReference>
<feature type="active site" description="Nucleophile" evidence="4">
    <location>
        <position position="67"/>
    </location>
</feature>
<accession>A0A848IYK6</accession>
<dbReference type="Pfam" id="PF01734">
    <property type="entry name" value="Patatin"/>
    <property type="match status" value="1"/>
</dbReference>
<dbReference type="PANTHER" id="PTHR14226:SF76">
    <property type="entry name" value="NTE FAMILY PROTEIN RSSA"/>
    <property type="match status" value="1"/>
</dbReference>
<dbReference type="AlphaFoldDB" id="A0A848IYK6"/>
<name>A0A848IYK6_9BACT</name>
<sequence length="760" mass="85213">MMIITSVRPLLLILLSGILSFSLFAQQERPKIGLVLSGGGAKGIAHIGVIKALENAGITPDYVTGTSMGSIIGALYSIGYTADELEEIALTANWDILLSNQTPLYNVTFEEKLYYGRYLLEFFYENKKIIYPKGIIEGEALLDYFSYLTRGVHTINDFNDFPIPFACVATDIETGEPVVMRSGSLATAMRASMAIPSIFTPVKRNGKLLVDGGLVRNMPVDEVLNMGADIVIGVFVSNDLDPKENLNSAIAILSQSAFIKSAFDSRAQMEKCNILITPDLKDYSTGSFNSAAGILEKGIQAGDDYQNSFDSLADIQKAYGPFRVISKPDLPDKYIFDSIVVSGNIIVPDEYIIGKMRIEQNEEVSIDEIEDRLSLIYGTQYFEKIWYETIVEDNRTTLIIDVIERPRIQFRFAYHYDTENSGGIVANATFRNVVLNKSRLIFEANFATQPSYLFDYFKYLGDKQNIAFRASAHHSKNELPIYNEEGSVTNQFIHRYTVGGIHFQSTSFKNSTYGLGIEWTHTQLRPDIVNEGIRFLTKATYSNTRFKIFHSYNSLNTRYFPSSGIKAKANFTSTVGASGKFIIGDSLEIDEDNENVEIIQTSTINSLVLDFDPYIPVGLKTTIFLKNRIKFSNQDPDFLNLSEYDFVGGFNPVIENSYQYWGGGIKEFALSNYFYSQAGVQVEVLRKLFIQGIINYINTKYPMKTIFPDIKTSLAGDRSYRIGYGGLIGYMSPIGPISFSFAKDHYRKGIQTSLSIGFHY</sequence>
<dbReference type="InterPro" id="IPR002641">
    <property type="entry name" value="PNPLA_dom"/>
</dbReference>
<keyword evidence="1 4" id="KW-0378">Hydrolase</keyword>
<dbReference type="Proteomes" id="UP000559010">
    <property type="component" value="Unassembled WGS sequence"/>
</dbReference>
<dbReference type="Gene3D" id="2.40.160.50">
    <property type="entry name" value="membrane protein fhac: a member of the omp85/tpsb transporter family"/>
    <property type="match status" value="1"/>
</dbReference>
<reference evidence="6 7" key="1">
    <citation type="submission" date="2020-04" db="EMBL/GenBank/DDBJ databases">
        <title>Flammeovirgaceae bacterium KN852 isolated from deep sea.</title>
        <authorList>
            <person name="Zhang D.-C."/>
        </authorList>
    </citation>
    <scope>NUCLEOTIDE SEQUENCE [LARGE SCALE GENOMIC DNA]</scope>
    <source>
        <strain evidence="6 7">KN852</strain>
    </source>
</reference>
<evidence type="ECO:0000256" key="4">
    <source>
        <dbReference type="PROSITE-ProRule" id="PRU01161"/>
    </source>
</evidence>
<dbReference type="EMBL" id="JABBNU010000002">
    <property type="protein sequence ID" value="NMM47380.1"/>
    <property type="molecule type" value="Genomic_DNA"/>
</dbReference>
<dbReference type="Gene3D" id="3.40.1090.10">
    <property type="entry name" value="Cytosolic phospholipase A2 catalytic domain"/>
    <property type="match status" value="2"/>
</dbReference>
<keyword evidence="7" id="KW-1185">Reference proteome</keyword>
<protein>
    <recommendedName>
        <fullName evidence="5">PNPLA domain-containing protein</fullName>
    </recommendedName>
</protein>
<evidence type="ECO:0000313" key="6">
    <source>
        <dbReference type="EMBL" id="NMM47380.1"/>
    </source>
</evidence>
<dbReference type="PROSITE" id="PS51635">
    <property type="entry name" value="PNPLA"/>
    <property type="match status" value="1"/>
</dbReference>
<dbReference type="InterPro" id="IPR050301">
    <property type="entry name" value="NTE"/>
</dbReference>
<comment type="caution">
    <text evidence="6">The sequence shown here is derived from an EMBL/GenBank/DDBJ whole genome shotgun (WGS) entry which is preliminary data.</text>
</comment>
<evidence type="ECO:0000256" key="2">
    <source>
        <dbReference type="ARBA" id="ARBA00022963"/>
    </source>
</evidence>
<dbReference type="Gene3D" id="3.10.20.310">
    <property type="entry name" value="membrane protein fhac"/>
    <property type="match status" value="1"/>
</dbReference>
<gene>
    <name evidence="6" type="ORF">HH304_03145</name>
</gene>
<evidence type="ECO:0000313" key="7">
    <source>
        <dbReference type="Proteomes" id="UP000559010"/>
    </source>
</evidence>
<dbReference type="PANTHER" id="PTHR14226">
    <property type="entry name" value="NEUROPATHY TARGET ESTERASE/SWISS CHEESE D.MELANOGASTER"/>
    <property type="match status" value="1"/>
</dbReference>